<accession>A0A3M3GWJ1</accession>
<dbReference type="EMBL" id="RBUQ01000044">
    <property type="protein sequence ID" value="RMV42317.1"/>
    <property type="molecule type" value="Genomic_DNA"/>
</dbReference>
<protein>
    <submittedName>
        <fullName evidence="1">Uncharacterized protein</fullName>
    </submittedName>
</protein>
<dbReference type="Proteomes" id="UP000271631">
    <property type="component" value="Unassembled WGS sequence"/>
</dbReference>
<organism evidence="1 2">
    <name type="scientific">Pseudomonas syringae pv. maculicola</name>
    <dbReference type="NCBI Taxonomy" id="59511"/>
    <lineage>
        <taxon>Bacteria</taxon>
        <taxon>Pseudomonadati</taxon>
        <taxon>Pseudomonadota</taxon>
        <taxon>Gammaproteobacteria</taxon>
        <taxon>Pseudomonadales</taxon>
        <taxon>Pseudomonadaceae</taxon>
        <taxon>Pseudomonas</taxon>
    </lineage>
</organism>
<dbReference type="AlphaFoldDB" id="A0A3M3GWJ1"/>
<name>A0A3M3GWJ1_PSEYM</name>
<reference evidence="1 2" key="1">
    <citation type="submission" date="2018-08" db="EMBL/GenBank/DDBJ databases">
        <title>Recombination of ecologically and evolutionarily significant loci maintains genetic cohesion in the Pseudomonas syringae species complex.</title>
        <authorList>
            <person name="Dillon M."/>
            <person name="Thakur S."/>
            <person name="Almeida R.N.D."/>
            <person name="Weir B.S."/>
            <person name="Guttman D.S."/>
        </authorList>
    </citation>
    <scope>NUCLEOTIDE SEQUENCE [LARGE SCALE GENOMIC DNA]</scope>
    <source>
        <strain evidence="1 2">ICMP 11281</strain>
    </source>
</reference>
<evidence type="ECO:0000313" key="2">
    <source>
        <dbReference type="Proteomes" id="UP000271631"/>
    </source>
</evidence>
<gene>
    <name evidence="1" type="ORF">ALP13_03082</name>
</gene>
<comment type="caution">
    <text evidence="1">The sequence shown here is derived from an EMBL/GenBank/DDBJ whole genome shotgun (WGS) entry which is preliminary data.</text>
</comment>
<sequence>MRRTPPERGVIPRWVSDVFSVQPSAIVSPNVRASGSFANLGMDQCVERIVVMRSRLPGHVADNVSSTCLENLNLQRACQAARSAGVAYYLSAPTWQLKAASLPRGGNFRLALGGHFYSGGDNYLLCGQQSAQPQSQSNQFYADPRPQPFSGLFSLEILVVPVIGSNACLALSTVAKRVMTRIVPRASTFADDDSQPMCDLINV</sequence>
<evidence type="ECO:0000313" key="1">
    <source>
        <dbReference type="EMBL" id="RMV42317.1"/>
    </source>
</evidence>
<proteinExistence type="predicted"/>